<evidence type="ECO:0000313" key="3">
    <source>
        <dbReference type="Proteomes" id="UP000050416"/>
    </source>
</evidence>
<accession>A0A0N8KKF6</accession>
<dbReference type="InterPro" id="IPR023577">
    <property type="entry name" value="CYTH_domain"/>
</dbReference>
<dbReference type="EMBL" id="LJZQ01000020">
    <property type="protein sequence ID" value="KPQ28002.1"/>
    <property type="molecule type" value="Genomic_DNA"/>
</dbReference>
<gene>
    <name evidence="2" type="ORF">HLUCCX14_12560</name>
</gene>
<dbReference type="PATRIC" id="fig|1305731.5.peg.986"/>
<dbReference type="GO" id="GO:0050355">
    <property type="term" value="F:inorganic triphosphate phosphatase activity"/>
    <property type="evidence" value="ECO:0007669"/>
    <property type="project" value="InterPro"/>
</dbReference>
<sequence length="287" mass="31791">MATELEIKLTLSPETQAKAVDWLLAQPEAKPGPRKTLINRYYDTADAALNHARAALRVRQASDRYIQTLKTQGEFVEGAHRRQEWEWPLSGPELDLSLLDQTPLSDHLDLTQLQLAFETNFTRQVIMLHTADAVIEVAVDSGEVVGGGQVRPLHEVEFELKEGQPEALMVWSRALAREVPVFLNLVSKAEQGYHLAGIYQPECFDGDEALSVTGFLHQLSLAWLLQEPVTFADRALVQVGHAAMQGGTQAIWERLQSAFADGLTVPDLVQRVPRLGELQLALASTKG</sequence>
<dbReference type="AlphaFoldDB" id="A0A0N8KKF6"/>
<organism evidence="2 3">
    <name type="scientific">Marinobacter excellens HL-55</name>
    <dbReference type="NCBI Taxonomy" id="1305731"/>
    <lineage>
        <taxon>Bacteria</taxon>
        <taxon>Pseudomonadati</taxon>
        <taxon>Pseudomonadota</taxon>
        <taxon>Gammaproteobacteria</taxon>
        <taxon>Pseudomonadales</taxon>
        <taxon>Marinobacteraceae</taxon>
        <taxon>Marinobacter</taxon>
    </lineage>
</organism>
<evidence type="ECO:0000313" key="2">
    <source>
        <dbReference type="EMBL" id="KPQ28002.1"/>
    </source>
</evidence>
<name>A0A0N8KKF6_9GAMM</name>
<dbReference type="Pfam" id="PF01928">
    <property type="entry name" value="CYTH"/>
    <property type="match status" value="1"/>
</dbReference>
<dbReference type="SMART" id="SM01118">
    <property type="entry name" value="CYTH"/>
    <property type="match status" value="1"/>
</dbReference>
<dbReference type="PANTHER" id="PTHR39569">
    <property type="entry name" value="INORGANIC TRIPHOSPHATASE"/>
    <property type="match status" value="1"/>
</dbReference>
<protein>
    <recommendedName>
        <fullName evidence="1">CYTH domain-containing protein</fullName>
    </recommendedName>
</protein>
<dbReference type="PANTHER" id="PTHR39569:SF1">
    <property type="entry name" value="INORGANIC TRIPHOSPHATASE"/>
    <property type="match status" value="1"/>
</dbReference>
<dbReference type="SUPFAM" id="SSF55154">
    <property type="entry name" value="CYTH-like phosphatases"/>
    <property type="match status" value="1"/>
</dbReference>
<proteinExistence type="predicted"/>
<dbReference type="InterPro" id="IPR033469">
    <property type="entry name" value="CYTH-like_dom_sf"/>
</dbReference>
<dbReference type="PROSITE" id="PS51707">
    <property type="entry name" value="CYTH"/>
    <property type="match status" value="1"/>
</dbReference>
<dbReference type="GO" id="GO:0046872">
    <property type="term" value="F:metal ion binding"/>
    <property type="evidence" value="ECO:0007669"/>
    <property type="project" value="TreeGrafter"/>
</dbReference>
<dbReference type="Gene3D" id="2.40.320.10">
    <property type="entry name" value="Hypothetical Protein Pfu-838710-001"/>
    <property type="match status" value="1"/>
</dbReference>
<dbReference type="InterPro" id="IPR039013">
    <property type="entry name" value="YgiF"/>
</dbReference>
<evidence type="ECO:0000259" key="1">
    <source>
        <dbReference type="PROSITE" id="PS51707"/>
    </source>
</evidence>
<dbReference type="OrthoDB" id="3034217at2"/>
<feature type="domain" description="CYTH" evidence="1">
    <location>
        <begin position="2"/>
        <end position="199"/>
    </location>
</feature>
<reference evidence="2 3" key="1">
    <citation type="submission" date="2015-09" db="EMBL/GenBank/DDBJ databases">
        <title>Identification and resolution of microdiversity through metagenomic sequencing of parallel consortia.</title>
        <authorList>
            <person name="Nelson W.C."/>
            <person name="Romine M.F."/>
            <person name="Lindemann S.R."/>
        </authorList>
    </citation>
    <scope>NUCLEOTIDE SEQUENCE [LARGE SCALE GENOMIC DNA]</scope>
    <source>
        <strain evidence="2">HL-55</strain>
    </source>
</reference>
<dbReference type="CDD" id="cd07756">
    <property type="entry name" value="CYTH-like_Pase_CHAD"/>
    <property type="match status" value="1"/>
</dbReference>
<dbReference type="Proteomes" id="UP000050416">
    <property type="component" value="Unassembled WGS sequence"/>
</dbReference>
<comment type="caution">
    <text evidence="2">The sequence shown here is derived from an EMBL/GenBank/DDBJ whole genome shotgun (WGS) entry which is preliminary data.</text>
</comment>